<sequence>MFYTMVSHDYYDWFFVIEKPFNLTTEERAIIYRPRQRNRPLSQRTRGATNTSPRSRASTSEQPTTSHATSPPMWPQNFSHSMHSSFQPGSNPSEGFSRHTCQTPMLNLHGQSHLEPRLSNKRPCNHPMLNLRRQPHL</sequence>
<evidence type="ECO:0000256" key="1">
    <source>
        <dbReference type="SAM" id="MobiDB-lite"/>
    </source>
</evidence>
<feature type="region of interest" description="Disordered" evidence="1">
    <location>
        <begin position="34"/>
        <end position="102"/>
    </location>
</feature>
<keyword evidence="3" id="KW-1185">Reference proteome</keyword>
<feature type="region of interest" description="Disordered" evidence="1">
    <location>
        <begin position="115"/>
        <end position="137"/>
    </location>
</feature>
<name>A0ABR2REH0_9ROSI</name>
<feature type="compositionally biased region" description="Polar residues" evidence="1">
    <location>
        <begin position="76"/>
        <end position="102"/>
    </location>
</feature>
<feature type="compositionally biased region" description="Polar residues" evidence="1">
    <location>
        <begin position="39"/>
        <end position="69"/>
    </location>
</feature>
<gene>
    <name evidence="2" type="ORF">V6N11_044192</name>
</gene>
<reference evidence="2 3" key="1">
    <citation type="journal article" date="2024" name="G3 (Bethesda)">
        <title>Genome assembly of Hibiscus sabdariffa L. provides insights into metabolisms of medicinal natural products.</title>
        <authorList>
            <person name="Kim T."/>
        </authorList>
    </citation>
    <scope>NUCLEOTIDE SEQUENCE [LARGE SCALE GENOMIC DNA]</scope>
    <source>
        <strain evidence="2">TK-2024</strain>
        <tissue evidence="2">Old leaves</tissue>
    </source>
</reference>
<organism evidence="2 3">
    <name type="scientific">Hibiscus sabdariffa</name>
    <name type="common">roselle</name>
    <dbReference type="NCBI Taxonomy" id="183260"/>
    <lineage>
        <taxon>Eukaryota</taxon>
        <taxon>Viridiplantae</taxon>
        <taxon>Streptophyta</taxon>
        <taxon>Embryophyta</taxon>
        <taxon>Tracheophyta</taxon>
        <taxon>Spermatophyta</taxon>
        <taxon>Magnoliopsida</taxon>
        <taxon>eudicotyledons</taxon>
        <taxon>Gunneridae</taxon>
        <taxon>Pentapetalae</taxon>
        <taxon>rosids</taxon>
        <taxon>malvids</taxon>
        <taxon>Malvales</taxon>
        <taxon>Malvaceae</taxon>
        <taxon>Malvoideae</taxon>
        <taxon>Hibiscus</taxon>
    </lineage>
</organism>
<evidence type="ECO:0000313" key="2">
    <source>
        <dbReference type="EMBL" id="KAK9011340.1"/>
    </source>
</evidence>
<proteinExistence type="predicted"/>
<dbReference type="EMBL" id="JBBPBN010000023">
    <property type="protein sequence ID" value="KAK9011340.1"/>
    <property type="molecule type" value="Genomic_DNA"/>
</dbReference>
<accession>A0ABR2REH0</accession>
<dbReference type="Proteomes" id="UP001396334">
    <property type="component" value="Unassembled WGS sequence"/>
</dbReference>
<evidence type="ECO:0000313" key="3">
    <source>
        <dbReference type="Proteomes" id="UP001396334"/>
    </source>
</evidence>
<comment type="caution">
    <text evidence="2">The sequence shown here is derived from an EMBL/GenBank/DDBJ whole genome shotgun (WGS) entry which is preliminary data.</text>
</comment>
<protein>
    <submittedName>
        <fullName evidence="2">Uncharacterized protein</fullName>
    </submittedName>
</protein>